<reference evidence="1" key="1">
    <citation type="submission" date="2014-09" db="EMBL/GenBank/DDBJ databases">
        <authorList>
            <person name="Magalhaes I.L.F."/>
            <person name="Oliveira U."/>
            <person name="Santos F.R."/>
            <person name="Vidigal T.H.D.A."/>
            <person name="Brescovit A.D."/>
            <person name="Santos A.J."/>
        </authorList>
    </citation>
    <scope>NUCLEOTIDE SEQUENCE</scope>
    <source>
        <tissue evidence="1">Shoot tissue taken approximately 20 cm above the soil surface</tissue>
    </source>
</reference>
<organism evidence="1">
    <name type="scientific">Arundo donax</name>
    <name type="common">Giant reed</name>
    <name type="synonym">Donax arundinaceus</name>
    <dbReference type="NCBI Taxonomy" id="35708"/>
    <lineage>
        <taxon>Eukaryota</taxon>
        <taxon>Viridiplantae</taxon>
        <taxon>Streptophyta</taxon>
        <taxon>Embryophyta</taxon>
        <taxon>Tracheophyta</taxon>
        <taxon>Spermatophyta</taxon>
        <taxon>Magnoliopsida</taxon>
        <taxon>Liliopsida</taxon>
        <taxon>Poales</taxon>
        <taxon>Poaceae</taxon>
        <taxon>PACMAD clade</taxon>
        <taxon>Arundinoideae</taxon>
        <taxon>Arundineae</taxon>
        <taxon>Arundo</taxon>
    </lineage>
</organism>
<sequence length="40" mass="4547">MIKYAFVRKKLTCFAQLSSFLLVHLSISVICPFVEISVTI</sequence>
<name>A0A0A9HB37_ARUDO</name>
<proteinExistence type="predicted"/>
<accession>A0A0A9HB37</accession>
<dbReference type="AlphaFoldDB" id="A0A0A9HB37"/>
<evidence type="ECO:0000313" key="1">
    <source>
        <dbReference type="EMBL" id="JAE33972.1"/>
    </source>
</evidence>
<dbReference type="EMBL" id="GBRH01163924">
    <property type="protein sequence ID" value="JAE33972.1"/>
    <property type="molecule type" value="Transcribed_RNA"/>
</dbReference>
<reference evidence="1" key="2">
    <citation type="journal article" date="2015" name="Data Brief">
        <title>Shoot transcriptome of the giant reed, Arundo donax.</title>
        <authorList>
            <person name="Barrero R.A."/>
            <person name="Guerrero F.D."/>
            <person name="Moolhuijzen P."/>
            <person name="Goolsby J.A."/>
            <person name="Tidwell J."/>
            <person name="Bellgard S.E."/>
            <person name="Bellgard M.I."/>
        </authorList>
    </citation>
    <scope>NUCLEOTIDE SEQUENCE</scope>
    <source>
        <tissue evidence="1">Shoot tissue taken approximately 20 cm above the soil surface</tissue>
    </source>
</reference>
<protein>
    <submittedName>
        <fullName evidence="1">Uncharacterized protein</fullName>
    </submittedName>
</protein>